<evidence type="ECO:0000256" key="5">
    <source>
        <dbReference type="ARBA" id="ARBA00023163"/>
    </source>
</evidence>
<dbReference type="GO" id="GO:0006289">
    <property type="term" value="P:nucleotide-excision repair"/>
    <property type="evidence" value="ECO:0007669"/>
    <property type="project" value="InterPro"/>
</dbReference>
<evidence type="ECO:0000256" key="1">
    <source>
        <dbReference type="ARBA" id="ARBA00004123"/>
    </source>
</evidence>
<protein>
    <recommendedName>
        <fullName evidence="7">BSD domain-containing protein</fullName>
    </recommendedName>
</protein>
<comment type="subcellular location">
    <subcellularLocation>
        <location evidence="1">Nucleus</location>
    </subcellularLocation>
</comment>
<evidence type="ECO:0000313" key="9">
    <source>
        <dbReference type="Proteomes" id="UP000663699"/>
    </source>
</evidence>
<keyword evidence="5" id="KW-0804">Transcription</keyword>
<keyword evidence="6" id="KW-0539">Nucleus</keyword>
<evidence type="ECO:0000256" key="6">
    <source>
        <dbReference type="ARBA" id="ARBA00023242"/>
    </source>
</evidence>
<evidence type="ECO:0000256" key="4">
    <source>
        <dbReference type="ARBA" id="ARBA00023015"/>
    </source>
</evidence>
<dbReference type="InterPro" id="IPR027079">
    <property type="entry name" value="Tfb1/GTF2H1"/>
</dbReference>
<evidence type="ECO:0000259" key="7">
    <source>
        <dbReference type="PROSITE" id="PS50858"/>
    </source>
</evidence>
<dbReference type="GO" id="GO:0006351">
    <property type="term" value="P:DNA-templated transcription"/>
    <property type="evidence" value="ECO:0007669"/>
    <property type="project" value="InterPro"/>
</dbReference>
<dbReference type="InterPro" id="IPR013876">
    <property type="entry name" value="TFIIH_BTF_p62_N"/>
</dbReference>
<dbReference type="SUPFAM" id="SSF50729">
    <property type="entry name" value="PH domain-like"/>
    <property type="match status" value="1"/>
</dbReference>
<dbReference type="PROSITE" id="PS50858">
    <property type="entry name" value="BSD"/>
    <property type="match status" value="2"/>
</dbReference>
<sequence length="535" mass="63262">MDIRTFEVLYKKIKGILILKENSIEWIEFGKQIPSISISLDSIKNLQATSITSPRAMIKICKKDQKNEIVSYVFTFISPKAQDDCNNFKLEIQRKNSKRKYLHNIQHSVTDILTRNDFEQDIDLQQSLLKNNNELMKTFSEAVVKGNLTNEQFWSTRIHLLRTYAVEKAQKRGPYNVLTTIKPQTIDNKVKLSLNKEKIHDIFQQHPLIKHIYNENVPPLSEDDFWRRFFLSRLCKKLRGEKLNTYDSNDEILDKYLDYQNDFIQSYSNDTKNISYFIDLTRNEHHVTRTADFESSIITKELENIQMIHSLNNLSTKMINCLKKNIDEKKKDNNSINNLILNDLERIICEDNIYLYIKDQKKYFLKNSIFQEDYPKKLKRPKLYIKFENTKHQTEPIINVSNLLLLFKFNIIKINNISILSRDTTHDIFQQINIKSRIRHNFKTVIPLDINNQIILCHETANEFLNQFWMKFLSNKTVALELPQIVRLLKKTNDNINSIIKSNNISINNSEIIKNYFKPIIIAIIKALKEYKSIS</sequence>
<dbReference type="InterPro" id="IPR011993">
    <property type="entry name" value="PH-like_dom_sf"/>
</dbReference>
<dbReference type="Pfam" id="PF03909">
    <property type="entry name" value="BSD"/>
    <property type="match status" value="2"/>
</dbReference>
<reference evidence="8" key="1">
    <citation type="submission" date="2020-06" db="EMBL/GenBank/DDBJ databases">
        <title>Genomes of multiple members of Pneumocystis genus reveal paths to human pathogen Pneumocystis jirovecii.</title>
        <authorList>
            <person name="Cisse O.H."/>
            <person name="Ma L."/>
            <person name="Dekker J."/>
            <person name="Khil P."/>
            <person name="Jo J."/>
            <person name="Brenchley J."/>
            <person name="Blair R."/>
            <person name="Pahar B."/>
            <person name="Chabe M."/>
            <person name="Van Rompay K.A."/>
            <person name="Keesler R."/>
            <person name="Sukura A."/>
            <person name="Hirsch V."/>
            <person name="Kutty G."/>
            <person name="Liu Y."/>
            <person name="Peng L."/>
            <person name="Chen J."/>
            <person name="Song J."/>
            <person name="Weissenbacher-Lang C."/>
            <person name="Xu J."/>
            <person name="Upham N.S."/>
            <person name="Stajich J.E."/>
            <person name="Cuomo C.A."/>
            <person name="Cushion M.T."/>
            <person name="Kovacs J.A."/>
        </authorList>
    </citation>
    <scope>NUCLEOTIDE SEQUENCE</scope>
    <source>
        <strain evidence="8">2A</strain>
    </source>
</reference>
<dbReference type="CDD" id="cd13229">
    <property type="entry name" value="PH_TFIIH"/>
    <property type="match status" value="1"/>
</dbReference>
<proteinExistence type="inferred from homology"/>
<comment type="similarity">
    <text evidence="2">Belongs to the TFB1 family.</text>
</comment>
<gene>
    <name evidence="8" type="ORF">MERGE_001237</name>
</gene>
<dbReference type="Proteomes" id="UP000663699">
    <property type="component" value="Chromosome 15"/>
</dbReference>
<dbReference type="OrthoDB" id="360521at2759"/>
<organism evidence="8 9">
    <name type="scientific">Pneumocystis wakefieldiae</name>
    <dbReference type="NCBI Taxonomy" id="38082"/>
    <lineage>
        <taxon>Eukaryota</taxon>
        <taxon>Fungi</taxon>
        <taxon>Dikarya</taxon>
        <taxon>Ascomycota</taxon>
        <taxon>Taphrinomycotina</taxon>
        <taxon>Pneumocystomycetes</taxon>
        <taxon>Pneumocystaceae</taxon>
        <taxon>Pneumocystis</taxon>
    </lineage>
</organism>
<name>A0A899FSJ6_9ASCO</name>
<dbReference type="AlphaFoldDB" id="A0A899FSJ6"/>
<evidence type="ECO:0000256" key="2">
    <source>
        <dbReference type="ARBA" id="ARBA00009448"/>
    </source>
</evidence>
<evidence type="ECO:0000256" key="3">
    <source>
        <dbReference type="ARBA" id="ARBA00022737"/>
    </source>
</evidence>
<dbReference type="Pfam" id="PF08567">
    <property type="entry name" value="PH_TFIIH"/>
    <property type="match status" value="1"/>
</dbReference>
<dbReference type="PANTHER" id="PTHR12856">
    <property type="entry name" value="TRANSCRIPTION INITIATION FACTOR IIH-RELATED"/>
    <property type="match status" value="1"/>
</dbReference>
<dbReference type="EMBL" id="CP054546">
    <property type="protein sequence ID" value="QSL66850.1"/>
    <property type="molecule type" value="Genomic_DNA"/>
</dbReference>
<evidence type="ECO:0000313" key="8">
    <source>
        <dbReference type="EMBL" id="QSL66850.1"/>
    </source>
</evidence>
<keyword evidence="9" id="KW-1185">Reference proteome</keyword>
<dbReference type="InterPro" id="IPR035925">
    <property type="entry name" value="BSD_dom_sf"/>
</dbReference>
<accession>A0A899FSJ6</accession>
<dbReference type="SUPFAM" id="SSF140383">
    <property type="entry name" value="BSD domain-like"/>
    <property type="match status" value="2"/>
</dbReference>
<feature type="domain" description="BSD" evidence="7">
    <location>
        <begin position="186"/>
        <end position="237"/>
    </location>
</feature>
<dbReference type="GO" id="GO:0000439">
    <property type="term" value="C:transcription factor TFIIH core complex"/>
    <property type="evidence" value="ECO:0007669"/>
    <property type="project" value="InterPro"/>
</dbReference>
<feature type="domain" description="BSD" evidence="7">
    <location>
        <begin position="112"/>
        <end position="165"/>
    </location>
</feature>
<dbReference type="InterPro" id="IPR005607">
    <property type="entry name" value="BSD_dom"/>
</dbReference>
<dbReference type="SMART" id="SM00751">
    <property type="entry name" value="BSD"/>
    <property type="match status" value="2"/>
</dbReference>
<dbReference type="Gene3D" id="2.30.29.30">
    <property type="entry name" value="Pleckstrin-homology domain (PH domain)/Phosphotyrosine-binding domain (PTB)"/>
    <property type="match status" value="1"/>
</dbReference>
<keyword evidence="4" id="KW-0805">Transcription regulation</keyword>
<dbReference type="Gene3D" id="1.10.3970.10">
    <property type="entry name" value="BSD domain"/>
    <property type="match status" value="1"/>
</dbReference>
<keyword evidence="3" id="KW-0677">Repeat</keyword>